<sequence length="310" mass="33521">MFQNETLSFCSGLNFSSFISIIIIDQHDSSSAENTHTYGHKHPTHGKKYNRKTHPKTPGSQNAISTIHDAPTHGDIARKSRKFQVNTDADNPTPSNGIPQPTVPKSIEDYLLGGQGVSRVSLYDCNSNPKNRVSGYCILTIPDAVTLCNSDPNCGGFDITTNVDWHNAYDVNGQTVVQLFAVGTATVPSTEWSFYIKPQPTVPKSIGNYASGGDGIIHVASYNCNSNPKNVVSGYCVLTIPDALTQCNSDPNCGGIEVTTNVGWHNAYDANGQTVVQLFAVGSATNPNPEWNYFNKNQETVVESIDDDAC</sequence>
<dbReference type="EMBL" id="CAJNYT010000543">
    <property type="protein sequence ID" value="CAF3353563.1"/>
    <property type="molecule type" value="Genomic_DNA"/>
</dbReference>
<organism evidence="2 4">
    <name type="scientific">Rotaria socialis</name>
    <dbReference type="NCBI Taxonomy" id="392032"/>
    <lineage>
        <taxon>Eukaryota</taxon>
        <taxon>Metazoa</taxon>
        <taxon>Spiralia</taxon>
        <taxon>Gnathifera</taxon>
        <taxon>Rotifera</taxon>
        <taxon>Eurotatoria</taxon>
        <taxon>Bdelloidea</taxon>
        <taxon>Philodinida</taxon>
        <taxon>Philodinidae</taxon>
        <taxon>Rotaria</taxon>
    </lineage>
</organism>
<evidence type="ECO:0000313" key="2">
    <source>
        <dbReference type="EMBL" id="CAF3353563.1"/>
    </source>
</evidence>
<evidence type="ECO:0000313" key="3">
    <source>
        <dbReference type="EMBL" id="CAF4845446.1"/>
    </source>
</evidence>
<accession>A0A817WBK5</accession>
<feature type="compositionally biased region" description="Basic residues" evidence="1">
    <location>
        <begin position="38"/>
        <end position="55"/>
    </location>
</feature>
<protein>
    <submittedName>
        <fullName evidence="2">Uncharacterized protein</fullName>
    </submittedName>
</protein>
<dbReference type="Proteomes" id="UP000663848">
    <property type="component" value="Unassembled WGS sequence"/>
</dbReference>
<comment type="caution">
    <text evidence="2">The sequence shown here is derived from an EMBL/GenBank/DDBJ whole genome shotgun (WGS) entry which is preliminary data.</text>
</comment>
<dbReference type="Proteomes" id="UP000663872">
    <property type="component" value="Unassembled WGS sequence"/>
</dbReference>
<evidence type="ECO:0000256" key="1">
    <source>
        <dbReference type="SAM" id="MobiDB-lite"/>
    </source>
</evidence>
<dbReference type="EMBL" id="CAJOBR010006512">
    <property type="protein sequence ID" value="CAF4845446.1"/>
    <property type="molecule type" value="Genomic_DNA"/>
</dbReference>
<name>A0A817WBK5_9BILA</name>
<gene>
    <name evidence="2" type="ORF">GRG538_LOCUS5751</name>
    <name evidence="3" type="ORF">QYT958_LOCUS26760</name>
</gene>
<feature type="region of interest" description="Disordered" evidence="1">
    <location>
        <begin position="31"/>
        <end position="67"/>
    </location>
</feature>
<evidence type="ECO:0000313" key="4">
    <source>
        <dbReference type="Proteomes" id="UP000663872"/>
    </source>
</evidence>
<proteinExistence type="predicted"/>
<reference evidence="2" key="1">
    <citation type="submission" date="2021-02" db="EMBL/GenBank/DDBJ databases">
        <authorList>
            <person name="Nowell W R."/>
        </authorList>
    </citation>
    <scope>NUCLEOTIDE SEQUENCE</scope>
</reference>
<dbReference type="AlphaFoldDB" id="A0A817WBK5"/>